<feature type="region of interest" description="Disordered" evidence="1">
    <location>
        <begin position="1"/>
        <end position="26"/>
    </location>
</feature>
<dbReference type="OrthoDB" id="769821at2759"/>
<evidence type="ECO:0000313" key="3">
    <source>
        <dbReference type="Proteomes" id="UP000639772"/>
    </source>
</evidence>
<sequence length="164" mass="18751">MDCERLEELGAAAWQKEEPSSSDRRISKSRLHNFSLPTASWGNQRLLRCMKPVMGNSGSGLDRRVPGVGQRIETGSASLHLRRLGKEDQGKALLRSEIGEIGQRKKFFVSLSREEIEEDFYVFKGTKPCRRPKKRARIVERQLEALFPGLWLSEVTMDTYKLVD</sequence>
<gene>
    <name evidence="2" type="ORF">HPP92_000219</name>
</gene>
<dbReference type="PANTHER" id="PTHR33130">
    <property type="entry name" value="PUTATIVE (DUF1639)-RELATED"/>
    <property type="match status" value="1"/>
</dbReference>
<protein>
    <recommendedName>
        <fullName evidence="4">DUF1639 family protein</fullName>
    </recommendedName>
</protein>
<evidence type="ECO:0008006" key="4">
    <source>
        <dbReference type="Google" id="ProtNLM"/>
    </source>
</evidence>
<accession>A0A835SAT8</accession>
<dbReference type="AlphaFoldDB" id="A0A835SAT8"/>
<dbReference type="PANTHER" id="PTHR33130:SF43">
    <property type="entry name" value="OS01G0688600 PROTEIN"/>
    <property type="match status" value="1"/>
</dbReference>
<reference evidence="2 3" key="1">
    <citation type="journal article" date="2020" name="Nat. Food">
        <title>A phased Vanilla planifolia genome enables genetic improvement of flavour and production.</title>
        <authorList>
            <person name="Hasing T."/>
            <person name="Tang H."/>
            <person name="Brym M."/>
            <person name="Khazi F."/>
            <person name="Huang T."/>
            <person name="Chambers A.H."/>
        </authorList>
    </citation>
    <scope>NUCLEOTIDE SEQUENCE [LARGE SCALE GENOMIC DNA]</scope>
    <source>
        <tissue evidence="2">Leaf</tissue>
    </source>
</reference>
<proteinExistence type="predicted"/>
<feature type="compositionally biased region" description="Basic and acidic residues" evidence="1">
    <location>
        <begin position="15"/>
        <end position="26"/>
    </location>
</feature>
<comment type="caution">
    <text evidence="2">The sequence shown here is derived from an EMBL/GenBank/DDBJ whole genome shotgun (WGS) entry which is preliminary data.</text>
</comment>
<dbReference type="EMBL" id="JADCNM010000001">
    <property type="protein sequence ID" value="KAG0500147.1"/>
    <property type="molecule type" value="Genomic_DNA"/>
</dbReference>
<name>A0A835SAT8_VANPL</name>
<evidence type="ECO:0000256" key="1">
    <source>
        <dbReference type="SAM" id="MobiDB-lite"/>
    </source>
</evidence>
<dbReference type="Pfam" id="PF07797">
    <property type="entry name" value="DUF1639"/>
    <property type="match status" value="1"/>
</dbReference>
<organism evidence="2 3">
    <name type="scientific">Vanilla planifolia</name>
    <name type="common">Vanilla</name>
    <dbReference type="NCBI Taxonomy" id="51239"/>
    <lineage>
        <taxon>Eukaryota</taxon>
        <taxon>Viridiplantae</taxon>
        <taxon>Streptophyta</taxon>
        <taxon>Embryophyta</taxon>
        <taxon>Tracheophyta</taxon>
        <taxon>Spermatophyta</taxon>
        <taxon>Magnoliopsida</taxon>
        <taxon>Liliopsida</taxon>
        <taxon>Asparagales</taxon>
        <taxon>Orchidaceae</taxon>
        <taxon>Vanilloideae</taxon>
        <taxon>Vanilleae</taxon>
        <taxon>Vanilla</taxon>
    </lineage>
</organism>
<evidence type="ECO:0000313" key="2">
    <source>
        <dbReference type="EMBL" id="KAG0500147.1"/>
    </source>
</evidence>
<dbReference type="InterPro" id="IPR012438">
    <property type="entry name" value="DUF1639"/>
</dbReference>
<dbReference type="Proteomes" id="UP000639772">
    <property type="component" value="Chromosome 1"/>
</dbReference>